<organism evidence="3 4">
    <name type="scientific">Sphingomonas crocodyli</name>
    <dbReference type="NCBI Taxonomy" id="1979270"/>
    <lineage>
        <taxon>Bacteria</taxon>
        <taxon>Pseudomonadati</taxon>
        <taxon>Pseudomonadota</taxon>
        <taxon>Alphaproteobacteria</taxon>
        <taxon>Sphingomonadales</taxon>
        <taxon>Sphingomonadaceae</taxon>
        <taxon>Sphingomonas</taxon>
    </lineage>
</organism>
<gene>
    <name evidence="3" type="ORF">EOD43_18825</name>
</gene>
<feature type="domain" description="MobA/VirD2-like nuclease" evidence="2">
    <location>
        <begin position="98"/>
        <end position="208"/>
    </location>
</feature>
<protein>
    <submittedName>
        <fullName evidence="3">Plasmid stabilization protein</fullName>
    </submittedName>
</protein>
<dbReference type="AlphaFoldDB" id="A0A437LYC8"/>
<dbReference type="Pfam" id="PF03432">
    <property type="entry name" value="Relaxase"/>
    <property type="match status" value="1"/>
</dbReference>
<dbReference type="RefSeq" id="WP_127745581.1">
    <property type="nucleotide sequence ID" value="NZ_SACN01000003.1"/>
</dbReference>
<feature type="region of interest" description="Disordered" evidence="1">
    <location>
        <begin position="343"/>
        <end position="364"/>
    </location>
</feature>
<dbReference type="OrthoDB" id="7199783at2"/>
<evidence type="ECO:0000313" key="3">
    <source>
        <dbReference type="EMBL" id="RVT90324.1"/>
    </source>
</evidence>
<accession>A0A437LYC8</accession>
<dbReference type="InterPro" id="IPR005094">
    <property type="entry name" value="Endonuclease_MobA/VirD2"/>
</dbReference>
<name>A0A437LYC8_9SPHN</name>
<dbReference type="Gene3D" id="3.30.930.30">
    <property type="match status" value="1"/>
</dbReference>
<reference evidence="3 4" key="1">
    <citation type="submission" date="2019-01" db="EMBL/GenBank/DDBJ databases">
        <authorList>
            <person name="Chen W.-M."/>
        </authorList>
    </citation>
    <scope>NUCLEOTIDE SEQUENCE [LARGE SCALE GENOMIC DNA]</scope>
    <source>
        <strain evidence="3 4">CCP-7</strain>
    </source>
</reference>
<dbReference type="Proteomes" id="UP000282971">
    <property type="component" value="Unassembled WGS sequence"/>
</dbReference>
<evidence type="ECO:0000259" key="2">
    <source>
        <dbReference type="Pfam" id="PF03432"/>
    </source>
</evidence>
<proteinExistence type="predicted"/>
<keyword evidence="4" id="KW-1185">Reference proteome</keyword>
<sequence length="364" mass="40023">MTQPADPSFPVASLDRIWRAPSGGRRVLDPRASVRVPSVSSIDAARAKLRRIVERVPQVMVKVSGRQQGADHVTAHFAYIGRHGDLEVETEDGERLRDPRELADRAAEWDHEDGSARANGSTSISMVLSMPAGTDAMTVLAAARAFARVELEGRHRYMLALHDDTDHPHVHVTVAVAPCELGGARFNPRKADLHRMRETFAHELRERGIEADATPRRARGITRRTDNVSLLKLKQRYAMTGGLIEVDEAARRAGRNFAASGELTPWERAAIVKQQQVKKAYGRVADQLAGLPDESDRALGRALRAYVDAMPAPFSRRLELAAHHARDVQRYGGDTAAAGLGMFRQAPSPVKGPQSKSRGARDRD</sequence>
<dbReference type="EMBL" id="SACN01000003">
    <property type="protein sequence ID" value="RVT90324.1"/>
    <property type="molecule type" value="Genomic_DNA"/>
</dbReference>
<evidence type="ECO:0000256" key="1">
    <source>
        <dbReference type="SAM" id="MobiDB-lite"/>
    </source>
</evidence>
<evidence type="ECO:0000313" key="4">
    <source>
        <dbReference type="Proteomes" id="UP000282971"/>
    </source>
</evidence>
<comment type="caution">
    <text evidence="3">The sequence shown here is derived from an EMBL/GenBank/DDBJ whole genome shotgun (WGS) entry which is preliminary data.</text>
</comment>